<feature type="non-terminal residue" evidence="1">
    <location>
        <position position="72"/>
    </location>
</feature>
<proteinExistence type="predicted"/>
<reference evidence="1" key="1">
    <citation type="submission" date="2021-06" db="EMBL/GenBank/DDBJ databases">
        <authorList>
            <person name="Kallberg Y."/>
            <person name="Tangrot J."/>
            <person name="Rosling A."/>
        </authorList>
    </citation>
    <scope>NUCLEOTIDE SEQUENCE</scope>
    <source>
        <strain evidence="1">MA461A</strain>
    </source>
</reference>
<evidence type="ECO:0000313" key="2">
    <source>
        <dbReference type="Proteomes" id="UP000789920"/>
    </source>
</evidence>
<sequence length="72" mass="7818">SSPTIGFNNFGMDSARLIGNHNSLVPESAHISQSRRGSDTSTIRLEMKPSVQTRDVIPTCRNTVCSCSKPEP</sequence>
<protein>
    <submittedName>
        <fullName evidence="1">2307_t:CDS:1</fullName>
    </submittedName>
</protein>
<accession>A0ACA9RJK3</accession>
<gene>
    <name evidence="1" type="ORF">RPERSI_LOCUS20014</name>
</gene>
<name>A0ACA9RJK3_9GLOM</name>
<evidence type="ECO:0000313" key="1">
    <source>
        <dbReference type="EMBL" id="CAG8795698.1"/>
    </source>
</evidence>
<organism evidence="1 2">
    <name type="scientific">Racocetra persica</name>
    <dbReference type="NCBI Taxonomy" id="160502"/>
    <lineage>
        <taxon>Eukaryota</taxon>
        <taxon>Fungi</taxon>
        <taxon>Fungi incertae sedis</taxon>
        <taxon>Mucoromycota</taxon>
        <taxon>Glomeromycotina</taxon>
        <taxon>Glomeromycetes</taxon>
        <taxon>Diversisporales</taxon>
        <taxon>Gigasporaceae</taxon>
        <taxon>Racocetra</taxon>
    </lineage>
</organism>
<dbReference type="EMBL" id="CAJVQC010055741">
    <property type="protein sequence ID" value="CAG8795698.1"/>
    <property type="molecule type" value="Genomic_DNA"/>
</dbReference>
<feature type="non-terminal residue" evidence="1">
    <location>
        <position position="1"/>
    </location>
</feature>
<comment type="caution">
    <text evidence="1">The sequence shown here is derived from an EMBL/GenBank/DDBJ whole genome shotgun (WGS) entry which is preliminary data.</text>
</comment>
<dbReference type="Proteomes" id="UP000789920">
    <property type="component" value="Unassembled WGS sequence"/>
</dbReference>
<keyword evidence="2" id="KW-1185">Reference proteome</keyword>